<dbReference type="Gene3D" id="3.40.50.300">
    <property type="entry name" value="P-loop containing nucleotide triphosphate hydrolases"/>
    <property type="match status" value="1"/>
</dbReference>
<sequence>MDYLNEKIFFNIFLQIFALFLNMRIVLLGYMASGKSTIGKILAKELKLPFIDLDNYIEAKFEKTISTIFKEEGEIFFRLQEHEAIKEIFKNTESFILSLGGGTPCYANNMDLISTFENTISIYIKVSINTIYNRLLIEKEQRPLVAKIALEELHEFIAKHLFERSYFYEKATLKIYSDNYKAEEVVDEIKKSLIVNKQ</sequence>
<keyword evidence="3 7" id="KW-0547">Nucleotide-binding</keyword>
<dbReference type="PRINTS" id="PR01100">
    <property type="entry name" value="SHIKIMTKNASE"/>
</dbReference>
<keyword evidence="7" id="KW-0460">Magnesium</keyword>
<evidence type="ECO:0000313" key="10">
    <source>
        <dbReference type="Proteomes" id="UP000294564"/>
    </source>
</evidence>
<feature type="binding site" evidence="7">
    <location>
        <position position="78"/>
    </location>
    <ligand>
        <name>substrate</name>
    </ligand>
</feature>
<evidence type="ECO:0000256" key="2">
    <source>
        <dbReference type="ARBA" id="ARBA00022679"/>
    </source>
</evidence>
<keyword evidence="5 7" id="KW-0067">ATP-binding</keyword>
<keyword evidence="7" id="KW-0479">Metal-binding</keyword>
<evidence type="ECO:0000256" key="1">
    <source>
        <dbReference type="ARBA" id="ARBA00022605"/>
    </source>
</evidence>
<dbReference type="GO" id="GO:0005829">
    <property type="term" value="C:cytosol"/>
    <property type="evidence" value="ECO:0007669"/>
    <property type="project" value="TreeGrafter"/>
</dbReference>
<feature type="binding site" evidence="7">
    <location>
        <position position="164"/>
    </location>
    <ligand>
        <name>substrate</name>
    </ligand>
</feature>
<dbReference type="InterPro" id="IPR000623">
    <property type="entry name" value="Shikimate_kinase/TSH1"/>
</dbReference>
<feature type="binding site" evidence="7">
    <location>
        <position position="36"/>
    </location>
    <ligand>
        <name>Mg(2+)</name>
        <dbReference type="ChEBI" id="CHEBI:18420"/>
    </ligand>
</feature>
<keyword evidence="8" id="KW-1133">Transmembrane helix</keyword>
<comment type="function">
    <text evidence="7">Catalyzes the specific phosphorylation of the 3-hydroxyl group of shikimic acid using ATP as a cosubstrate.</text>
</comment>
<dbReference type="SUPFAM" id="SSF52540">
    <property type="entry name" value="P-loop containing nucleoside triphosphate hydrolases"/>
    <property type="match status" value="1"/>
</dbReference>
<dbReference type="EC" id="2.7.1.71" evidence="7"/>
<keyword evidence="7" id="KW-0963">Cytoplasm</keyword>
<dbReference type="GO" id="GO:0008652">
    <property type="term" value="P:amino acid biosynthetic process"/>
    <property type="evidence" value="ECO:0007669"/>
    <property type="project" value="UniProtKB-KW"/>
</dbReference>
<gene>
    <name evidence="7" type="primary">aroK</name>
    <name evidence="9" type="ORF">EV195_103166</name>
</gene>
<evidence type="ECO:0000256" key="4">
    <source>
        <dbReference type="ARBA" id="ARBA00022777"/>
    </source>
</evidence>
<dbReference type="HAMAP" id="MF_00109">
    <property type="entry name" value="Shikimate_kinase"/>
    <property type="match status" value="1"/>
</dbReference>
<evidence type="ECO:0000256" key="6">
    <source>
        <dbReference type="ARBA" id="ARBA00023141"/>
    </source>
</evidence>
<dbReference type="GO" id="GO:0005524">
    <property type="term" value="F:ATP binding"/>
    <property type="evidence" value="ECO:0007669"/>
    <property type="project" value="UniProtKB-UniRule"/>
</dbReference>
<evidence type="ECO:0000256" key="7">
    <source>
        <dbReference type="HAMAP-Rule" id="MF_00109"/>
    </source>
</evidence>
<name>A0A4R2NW43_9FLAO</name>
<accession>A0A4R2NW43</accession>
<keyword evidence="8" id="KW-0472">Membrane</keyword>
<comment type="caution">
    <text evidence="9">The sequence shown here is derived from an EMBL/GenBank/DDBJ whole genome shotgun (WGS) entry which is preliminary data.</text>
</comment>
<dbReference type="InterPro" id="IPR031322">
    <property type="entry name" value="Shikimate/glucono_kinase"/>
</dbReference>
<keyword evidence="8" id="KW-0812">Transmembrane</keyword>
<dbReference type="AlphaFoldDB" id="A0A4R2NW43"/>
<comment type="caution">
    <text evidence="7">Lacks conserved residue(s) required for the propagation of feature annotation.</text>
</comment>
<dbReference type="Pfam" id="PF01202">
    <property type="entry name" value="SKI"/>
    <property type="match status" value="1"/>
</dbReference>
<comment type="subcellular location">
    <subcellularLocation>
        <location evidence="7">Cytoplasm</location>
    </subcellularLocation>
</comment>
<comment type="pathway">
    <text evidence="7">Metabolic intermediate biosynthesis; chorismate biosynthesis; chorismate from D-erythrose 4-phosphate and phosphoenolpyruvate: step 5/7.</text>
</comment>
<feature type="binding site" evidence="7">
    <location>
        <position position="54"/>
    </location>
    <ligand>
        <name>substrate</name>
    </ligand>
</feature>
<comment type="similarity">
    <text evidence="7">Belongs to the shikimate kinase family.</text>
</comment>
<comment type="subunit">
    <text evidence="7">Monomer.</text>
</comment>
<dbReference type="GO" id="GO:0004765">
    <property type="term" value="F:shikimate kinase activity"/>
    <property type="evidence" value="ECO:0007669"/>
    <property type="project" value="UniProtKB-UniRule"/>
</dbReference>
<proteinExistence type="inferred from homology"/>
<feature type="transmembrane region" description="Helical" evidence="8">
    <location>
        <begin position="12"/>
        <end position="32"/>
    </location>
</feature>
<dbReference type="EMBL" id="SLXM01000003">
    <property type="protein sequence ID" value="TCP25804.1"/>
    <property type="molecule type" value="Genomic_DNA"/>
</dbReference>
<evidence type="ECO:0000313" key="9">
    <source>
        <dbReference type="EMBL" id="TCP25804.1"/>
    </source>
</evidence>
<dbReference type="PANTHER" id="PTHR21087">
    <property type="entry name" value="SHIKIMATE KINASE"/>
    <property type="match status" value="1"/>
</dbReference>
<keyword evidence="4 7" id="KW-0418">Kinase</keyword>
<keyword evidence="1 7" id="KW-0028">Amino-acid biosynthesis</keyword>
<dbReference type="CDD" id="cd00464">
    <property type="entry name" value="SK"/>
    <property type="match status" value="1"/>
</dbReference>
<comment type="catalytic activity">
    <reaction evidence="7">
        <text>shikimate + ATP = 3-phosphoshikimate + ADP + H(+)</text>
        <dbReference type="Rhea" id="RHEA:13121"/>
        <dbReference type="ChEBI" id="CHEBI:15378"/>
        <dbReference type="ChEBI" id="CHEBI:30616"/>
        <dbReference type="ChEBI" id="CHEBI:36208"/>
        <dbReference type="ChEBI" id="CHEBI:145989"/>
        <dbReference type="ChEBI" id="CHEBI:456216"/>
        <dbReference type="EC" id="2.7.1.71"/>
    </reaction>
</comment>
<dbReference type="UniPathway" id="UPA00053">
    <property type="reaction ID" value="UER00088"/>
</dbReference>
<dbReference type="GO" id="GO:0000287">
    <property type="term" value="F:magnesium ion binding"/>
    <property type="evidence" value="ECO:0007669"/>
    <property type="project" value="UniProtKB-UniRule"/>
</dbReference>
<feature type="binding site" evidence="7">
    <location>
        <position position="101"/>
    </location>
    <ligand>
        <name>substrate</name>
    </ligand>
</feature>
<evidence type="ECO:0000256" key="3">
    <source>
        <dbReference type="ARBA" id="ARBA00022741"/>
    </source>
</evidence>
<dbReference type="GO" id="GO:0009073">
    <property type="term" value="P:aromatic amino acid family biosynthetic process"/>
    <property type="evidence" value="ECO:0007669"/>
    <property type="project" value="UniProtKB-KW"/>
</dbReference>
<dbReference type="GO" id="GO:0009423">
    <property type="term" value="P:chorismate biosynthetic process"/>
    <property type="evidence" value="ECO:0007669"/>
    <property type="project" value="UniProtKB-UniRule"/>
</dbReference>
<dbReference type="Proteomes" id="UP000294564">
    <property type="component" value="Unassembled WGS sequence"/>
</dbReference>
<reference evidence="9 10" key="1">
    <citation type="submission" date="2019-03" db="EMBL/GenBank/DDBJ databases">
        <title>Genomic Encyclopedia of Type Strains, Phase IV (KMG-IV): sequencing the most valuable type-strain genomes for metagenomic binning, comparative biology and taxonomic classification.</title>
        <authorList>
            <person name="Goeker M."/>
        </authorList>
    </citation>
    <scope>NUCLEOTIDE SEQUENCE [LARGE SCALE GENOMIC DNA]</scope>
    <source>
        <strain evidence="9 10">DSM 14836</strain>
    </source>
</reference>
<organism evidence="9 10">
    <name type="scientific">Tenacibaculum skagerrakense</name>
    <dbReference type="NCBI Taxonomy" id="186571"/>
    <lineage>
        <taxon>Bacteria</taxon>
        <taxon>Pseudomonadati</taxon>
        <taxon>Bacteroidota</taxon>
        <taxon>Flavobacteriia</taxon>
        <taxon>Flavobacteriales</taxon>
        <taxon>Flavobacteriaceae</taxon>
        <taxon>Tenacibaculum</taxon>
    </lineage>
</organism>
<feature type="binding site" evidence="7">
    <location>
        <begin position="32"/>
        <end position="37"/>
    </location>
    <ligand>
        <name>ATP</name>
        <dbReference type="ChEBI" id="CHEBI:30616"/>
    </ligand>
</feature>
<evidence type="ECO:0000256" key="8">
    <source>
        <dbReference type="SAM" id="Phobius"/>
    </source>
</evidence>
<keyword evidence="2 7" id="KW-0808">Transferase</keyword>
<protein>
    <recommendedName>
        <fullName evidence="7">Shikimate kinase</fullName>
        <shortName evidence="7">SK</shortName>
        <ecNumber evidence="7">2.7.1.71</ecNumber>
    </recommendedName>
</protein>
<comment type="cofactor">
    <cofactor evidence="7">
        <name>Mg(2+)</name>
        <dbReference type="ChEBI" id="CHEBI:18420"/>
    </cofactor>
    <text evidence="7">Binds 1 Mg(2+) ion per subunit.</text>
</comment>
<feature type="binding site" evidence="7">
    <location>
        <position position="142"/>
    </location>
    <ligand>
        <name>ATP</name>
        <dbReference type="ChEBI" id="CHEBI:30616"/>
    </ligand>
</feature>
<keyword evidence="10" id="KW-1185">Reference proteome</keyword>
<evidence type="ECO:0000256" key="5">
    <source>
        <dbReference type="ARBA" id="ARBA00022840"/>
    </source>
</evidence>
<dbReference type="PANTHER" id="PTHR21087:SF16">
    <property type="entry name" value="SHIKIMATE KINASE 1, CHLOROPLASTIC"/>
    <property type="match status" value="1"/>
</dbReference>
<keyword evidence="6 7" id="KW-0057">Aromatic amino acid biosynthesis</keyword>
<dbReference type="InterPro" id="IPR027417">
    <property type="entry name" value="P-loop_NTPase"/>
</dbReference>